<evidence type="ECO:0000313" key="2">
    <source>
        <dbReference type="EMBL" id="KGO79040.1"/>
    </source>
</evidence>
<organism evidence="2 3">
    <name type="scientific">Flavobacterium beibuense F44-8</name>
    <dbReference type="NCBI Taxonomy" id="1406840"/>
    <lineage>
        <taxon>Bacteria</taxon>
        <taxon>Pseudomonadati</taxon>
        <taxon>Bacteroidota</taxon>
        <taxon>Flavobacteriia</taxon>
        <taxon>Flavobacteriales</taxon>
        <taxon>Flavobacteriaceae</taxon>
        <taxon>Flavobacterium</taxon>
    </lineage>
</organism>
<feature type="signal peptide" evidence="1">
    <location>
        <begin position="1"/>
        <end position="20"/>
    </location>
</feature>
<gene>
    <name evidence="2" type="ORF">Q763_15120</name>
</gene>
<dbReference type="Proteomes" id="UP000030129">
    <property type="component" value="Unassembled WGS sequence"/>
</dbReference>
<sequence length="179" mass="20221">MKKFLYTLLLSISIVSVSIAQTPEQTVLKQANDMGQSFLDKDYDTFASYTYPKVMQTMGGKENMIKNLKRSFDGFENEGITFLKMDYSAPSKIITVEDGSMQCTLIQMIEMKVKGGKLTSQSCLLAISENKGKNWYFLDTSGYNHPTMKTLIPNLSDEIDIPGRIDPIFEPDEKTPDQE</sequence>
<proteinExistence type="predicted"/>
<dbReference type="RefSeq" id="WP_035135716.1">
    <property type="nucleotide sequence ID" value="NZ_JRLV01000021.1"/>
</dbReference>
<keyword evidence="1" id="KW-0732">Signal</keyword>
<name>A0A0A2LS59_9FLAO</name>
<dbReference type="EMBL" id="JRLV01000021">
    <property type="protein sequence ID" value="KGO79040.1"/>
    <property type="molecule type" value="Genomic_DNA"/>
</dbReference>
<dbReference type="STRING" id="1406840.Q763_15120"/>
<comment type="caution">
    <text evidence="2">The sequence shown here is derived from an EMBL/GenBank/DDBJ whole genome shotgun (WGS) entry which is preliminary data.</text>
</comment>
<accession>A0A0A2LS59</accession>
<keyword evidence="3" id="KW-1185">Reference proteome</keyword>
<reference evidence="2 3" key="1">
    <citation type="submission" date="2013-09" db="EMBL/GenBank/DDBJ databases">
        <authorList>
            <person name="Zeng Z."/>
            <person name="Chen C."/>
        </authorList>
    </citation>
    <scope>NUCLEOTIDE SEQUENCE [LARGE SCALE GENOMIC DNA]</scope>
    <source>
        <strain evidence="2 3">F44-8</strain>
    </source>
</reference>
<evidence type="ECO:0000313" key="3">
    <source>
        <dbReference type="Proteomes" id="UP000030129"/>
    </source>
</evidence>
<evidence type="ECO:0000256" key="1">
    <source>
        <dbReference type="SAM" id="SignalP"/>
    </source>
</evidence>
<feature type="chain" id="PRO_5002002496" description="DUF4440 domain-containing protein" evidence="1">
    <location>
        <begin position="21"/>
        <end position="179"/>
    </location>
</feature>
<dbReference type="eggNOG" id="ENOG5030URM">
    <property type="taxonomic scope" value="Bacteria"/>
</dbReference>
<evidence type="ECO:0008006" key="4">
    <source>
        <dbReference type="Google" id="ProtNLM"/>
    </source>
</evidence>
<dbReference type="AlphaFoldDB" id="A0A0A2LS59"/>
<protein>
    <recommendedName>
        <fullName evidence="4">DUF4440 domain-containing protein</fullName>
    </recommendedName>
</protein>